<dbReference type="GeneID" id="106475448"/>
<dbReference type="RefSeq" id="XP_013791581.1">
    <property type="nucleotide sequence ID" value="XM_013936127.1"/>
</dbReference>
<dbReference type="SUPFAM" id="SSF50156">
    <property type="entry name" value="PDZ domain-like"/>
    <property type="match status" value="3"/>
</dbReference>
<dbReference type="PANTHER" id="PTHR16484">
    <property type="entry name" value="PARTITIONING DEFECTIVE 3 RELATED"/>
    <property type="match status" value="1"/>
</dbReference>
<protein>
    <submittedName>
        <fullName evidence="4">Partitioning defective 3 homolog</fullName>
    </submittedName>
</protein>
<feature type="compositionally biased region" description="Polar residues" evidence="1">
    <location>
        <begin position="56"/>
        <end position="65"/>
    </location>
</feature>
<dbReference type="InterPro" id="IPR001478">
    <property type="entry name" value="PDZ"/>
</dbReference>
<dbReference type="InterPro" id="IPR052213">
    <property type="entry name" value="PAR3"/>
</dbReference>
<feature type="compositionally biased region" description="Basic and acidic residues" evidence="1">
    <location>
        <begin position="825"/>
        <end position="840"/>
    </location>
</feature>
<feature type="domain" description="PDZ" evidence="2">
    <location>
        <begin position="459"/>
        <end position="536"/>
    </location>
</feature>
<keyword evidence="3" id="KW-1185">Reference proteome</keyword>
<dbReference type="PROSITE" id="PS50106">
    <property type="entry name" value="PDZ"/>
    <property type="match status" value="3"/>
</dbReference>
<evidence type="ECO:0000256" key="1">
    <source>
        <dbReference type="SAM" id="MobiDB-lite"/>
    </source>
</evidence>
<sequence length="997" mass="110165">IIAIYEEQQSSCPLYNNGDGISAGSVGTGSPDITNEDKVDDVQRKQNSRLNADAHQVSSGTATSPELSLTAHYTSAEDVKEAISTKNQNHSELSLRESEAVPINNSLTSNEDKFGFTRLGPRCSVRLSMLSNSKDSWRWEEAAEKQLLMTKNKERKEPLGRPITMTYSEEKSQENDAQILTLKNGPGPLGIHIVPDHDSCGRGNGLRVQGEEPGSKVDKDGRLQVSDRIVEINQQNLVHVDFPEAQEIFKNALQSPEIEFRLGKKSESFSECLSPSSERIKSTSSEERIDIQRKKLQEDEEKGPKSDIRISTPINTVSFGQKNVLLTSNTRKMGRKLNVQLTKGPDGLGFSITTRDNPALGFCPIYIKNILPKGAAVKDGRLKPGDRLLKVNQIEVTGLSQAEAAAVLRNVSPGGVVNLLVSRQDFDTLSNLPRKLPPEKASDGINIYPWQYKEVFTFDIPLNDTGSAGLGISVKGHTSVTPSGPVDLGIFIKSIIHGGAVSKDGRLMADDQLLSINGISLLDMTNTEALKTVRKTMTQNEGPNVYPGAISLTVARIIVSSSVDEVGNENDSSVSFNDLNDSVFSSGSDSRCGSAEGSFIHNSFAKTEDRVSVEPGKNFEDGMSLDPRTVCTLNSNSDFDENMNQRESKHLEKKNLVFNPPLLSSRNPMVDRLTGQGYYSQTKPRNTLHSESDLCASHENCNDHQLYQARCDLIKSNGHTGKNTVQVPTDNRVSTHNEEANQLLHSKNHPESPHNILSTLENEDKKDDKVESKATQNNTDNLISSPDEDSFNLSRDGIGRHSISEKRHAKLDARKTNTFKRSKRAREEQEHLKQHQRNDQDNLTRHLQIVDLQYKQSVLENTHYRDQFLDKSHADAKENGNIQKMPLEVKPLKKSSSLESIENVVPELKKDSSAAVKNIDGQERFSTACRSSEVALEMNNQSENGSLFSVESYGCSPLAAVLNRPPVSSDRTPDDVISPDYRLSKKKRLLKGLGSMF</sequence>
<dbReference type="SMART" id="SM00228">
    <property type="entry name" value="PDZ"/>
    <property type="match status" value="3"/>
</dbReference>
<dbReference type="Pfam" id="PF00595">
    <property type="entry name" value="PDZ"/>
    <property type="match status" value="3"/>
</dbReference>
<dbReference type="InterPro" id="IPR036034">
    <property type="entry name" value="PDZ_sf"/>
</dbReference>
<gene>
    <name evidence="4" type="primary">LOC106475448</name>
</gene>
<name>A0ABM1BZG1_LIMPO</name>
<proteinExistence type="predicted"/>
<feature type="domain" description="PDZ" evidence="2">
    <location>
        <begin position="338"/>
        <end position="423"/>
    </location>
</feature>
<dbReference type="CDD" id="cd23059">
    <property type="entry name" value="PDZ3_Par3-like"/>
    <property type="match status" value="1"/>
</dbReference>
<evidence type="ECO:0000313" key="3">
    <source>
        <dbReference type="Proteomes" id="UP000694941"/>
    </source>
</evidence>
<evidence type="ECO:0000313" key="4">
    <source>
        <dbReference type="RefSeq" id="XP_013791581.1"/>
    </source>
</evidence>
<feature type="region of interest" description="Disordered" evidence="1">
    <location>
        <begin position="45"/>
        <end position="65"/>
    </location>
</feature>
<dbReference type="CDD" id="cd23058">
    <property type="entry name" value="PDZ2_Par3-like"/>
    <property type="match status" value="1"/>
</dbReference>
<dbReference type="Proteomes" id="UP000694941">
    <property type="component" value="Unplaced"/>
</dbReference>
<feature type="region of interest" description="Disordered" evidence="1">
    <location>
        <begin position="761"/>
        <end position="840"/>
    </location>
</feature>
<dbReference type="Gene3D" id="2.30.42.10">
    <property type="match status" value="3"/>
</dbReference>
<feature type="compositionally biased region" description="Basic and acidic residues" evidence="1">
    <location>
        <begin position="762"/>
        <end position="772"/>
    </location>
</feature>
<feature type="domain" description="PDZ" evidence="2">
    <location>
        <begin position="178"/>
        <end position="252"/>
    </location>
</feature>
<feature type="compositionally biased region" description="Basic and acidic residues" evidence="1">
    <location>
        <begin position="278"/>
        <end position="307"/>
    </location>
</feature>
<organism evidence="3 4">
    <name type="scientific">Limulus polyphemus</name>
    <name type="common">Atlantic horseshoe crab</name>
    <dbReference type="NCBI Taxonomy" id="6850"/>
    <lineage>
        <taxon>Eukaryota</taxon>
        <taxon>Metazoa</taxon>
        <taxon>Ecdysozoa</taxon>
        <taxon>Arthropoda</taxon>
        <taxon>Chelicerata</taxon>
        <taxon>Merostomata</taxon>
        <taxon>Xiphosura</taxon>
        <taxon>Limulidae</taxon>
        <taxon>Limulus</taxon>
    </lineage>
</organism>
<accession>A0ABM1BZG1</accession>
<feature type="compositionally biased region" description="Polar residues" evidence="1">
    <location>
        <begin position="773"/>
        <end position="784"/>
    </location>
</feature>
<feature type="non-terminal residue" evidence="4">
    <location>
        <position position="997"/>
    </location>
</feature>
<evidence type="ECO:0000259" key="2">
    <source>
        <dbReference type="PROSITE" id="PS50106"/>
    </source>
</evidence>
<dbReference type="PANTHER" id="PTHR16484:SF17">
    <property type="entry name" value="BAZOOKA, ISOFORM B"/>
    <property type="match status" value="1"/>
</dbReference>
<feature type="region of interest" description="Disordered" evidence="1">
    <location>
        <begin position="272"/>
        <end position="307"/>
    </location>
</feature>
<feature type="non-terminal residue" evidence="4">
    <location>
        <position position="1"/>
    </location>
</feature>
<feature type="compositionally biased region" description="Basic and acidic residues" evidence="1">
    <location>
        <begin position="797"/>
        <end position="815"/>
    </location>
</feature>
<reference evidence="4" key="1">
    <citation type="submission" date="2025-08" db="UniProtKB">
        <authorList>
            <consortium name="RefSeq"/>
        </authorList>
    </citation>
    <scope>IDENTIFICATION</scope>
    <source>
        <tissue evidence="4">Muscle</tissue>
    </source>
</reference>